<dbReference type="SMART" id="SM00471">
    <property type="entry name" value="HDc"/>
    <property type="match status" value="1"/>
</dbReference>
<dbReference type="Gene3D" id="1.10.1300.10">
    <property type="entry name" value="3'5'-cyclic nucleotide phosphodiesterase, catalytic domain"/>
    <property type="match status" value="1"/>
</dbReference>
<dbReference type="EMBL" id="MU157853">
    <property type="protein sequence ID" value="KAF9528361.1"/>
    <property type="molecule type" value="Genomic_DNA"/>
</dbReference>
<feature type="binding site" evidence="5">
    <location>
        <position position="314"/>
    </location>
    <ligand>
        <name>Zn(2+)</name>
        <dbReference type="ChEBI" id="CHEBI:29105"/>
        <label>1</label>
    </ligand>
</feature>
<feature type="binding site" evidence="5">
    <location>
        <position position="206"/>
    </location>
    <ligand>
        <name>Zn(2+)</name>
        <dbReference type="ChEBI" id="CHEBI:29105"/>
        <label>2</label>
    </ligand>
</feature>
<organism evidence="8 9">
    <name type="scientific">Crepidotus variabilis</name>
    <dbReference type="NCBI Taxonomy" id="179855"/>
    <lineage>
        <taxon>Eukaryota</taxon>
        <taxon>Fungi</taxon>
        <taxon>Dikarya</taxon>
        <taxon>Basidiomycota</taxon>
        <taxon>Agaricomycotina</taxon>
        <taxon>Agaricomycetes</taxon>
        <taxon>Agaricomycetidae</taxon>
        <taxon>Agaricales</taxon>
        <taxon>Agaricineae</taxon>
        <taxon>Crepidotaceae</taxon>
        <taxon>Crepidotus</taxon>
    </lineage>
</organism>
<evidence type="ECO:0000313" key="8">
    <source>
        <dbReference type="EMBL" id="KAF9528361.1"/>
    </source>
</evidence>
<evidence type="ECO:0000256" key="5">
    <source>
        <dbReference type="PIRSR" id="PIRSR623088-3"/>
    </source>
</evidence>
<dbReference type="PANTHER" id="PTHR11347">
    <property type="entry name" value="CYCLIC NUCLEOTIDE PHOSPHODIESTERASE"/>
    <property type="match status" value="1"/>
</dbReference>
<dbReference type="GO" id="GO:0004114">
    <property type="term" value="F:3',5'-cyclic-nucleotide phosphodiesterase activity"/>
    <property type="evidence" value="ECO:0007669"/>
    <property type="project" value="InterPro"/>
</dbReference>
<proteinExistence type="inferred from homology"/>
<feature type="non-terminal residue" evidence="8">
    <location>
        <position position="421"/>
    </location>
</feature>
<feature type="binding site" evidence="4">
    <location>
        <position position="206"/>
    </location>
    <ligand>
        <name>AMP</name>
        <dbReference type="ChEBI" id="CHEBI:456215"/>
    </ligand>
</feature>
<keyword evidence="9" id="KW-1185">Reference proteome</keyword>
<feature type="domain" description="PDEase" evidence="7">
    <location>
        <begin position="64"/>
        <end position="408"/>
    </location>
</feature>
<name>A0A9P6JPN4_9AGAR</name>
<dbReference type="InterPro" id="IPR023174">
    <property type="entry name" value="PDEase_CS"/>
</dbReference>
<evidence type="ECO:0000256" key="3">
    <source>
        <dbReference type="PIRSR" id="PIRSR623088-1"/>
    </source>
</evidence>
<evidence type="ECO:0000256" key="2">
    <source>
        <dbReference type="ARBA" id="ARBA00022801"/>
    </source>
</evidence>
<reference evidence="8" key="1">
    <citation type="submission" date="2020-11" db="EMBL/GenBank/DDBJ databases">
        <authorList>
            <consortium name="DOE Joint Genome Institute"/>
            <person name="Ahrendt S."/>
            <person name="Riley R."/>
            <person name="Andreopoulos W."/>
            <person name="Labutti K."/>
            <person name="Pangilinan J."/>
            <person name="Ruiz-Duenas F.J."/>
            <person name="Barrasa J.M."/>
            <person name="Sanchez-Garcia M."/>
            <person name="Camarero S."/>
            <person name="Miyauchi S."/>
            <person name="Serrano A."/>
            <person name="Linde D."/>
            <person name="Babiker R."/>
            <person name="Drula E."/>
            <person name="Ayuso-Fernandez I."/>
            <person name="Pacheco R."/>
            <person name="Padilla G."/>
            <person name="Ferreira P."/>
            <person name="Barriuso J."/>
            <person name="Kellner H."/>
            <person name="Castanera R."/>
            <person name="Alfaro M."/>
            <person name="Ramirez L."/>
            <person name="Pisabarro A.G."/>
            <person name="Kuo A."/>
            <person name="Tritt A."/>
            <person name="Lipzen A."/>
            <person name="He G."/>
            <person name="Yan M."/>
            <person name="Ng V."/>
            <person name="Cullen D."/>
            <person name="Martin F."/>
            <person name="Rosso M.-N."/>
            <person name="Henrissat B."/>
            <person name="Hibbett D."/>
            <person name="Martinez A.T."/>
            <person name="Grigoriev I.V."/>
        </authorList>
    </citation>
    <scope>NUCLEOTIDE SEQUENCE</scope>
    <source>
        <strain evidence="8">CBS 506.95</strain>
    </source>
</reference>
<keyword evidence="1 5" id="KW-0479">Metal-binding</keyword>
<protein>
    <recommendedName>
        <fullName evidence="6">Phosphodiesterase</fullName>
        <ecNumber evidence="6">3.1.4.-</ecNumber>
    </recommendedName>
</protein>
<feature type="binding site" evidence="5">
    <location>
        <position position="205"/>
    </location>
    <ligand>
        <name>Zn(2+)</name>
        <dbReference type="ChEBI" id="CHEBI:29105"/>
        <label>1</label>
    </ligand>
</feature>
<accession>A0A9P6JPN4</accession>
<gene>
    <name evidence="8" type="ORF">CPB83DRAFT_766981</name>
</gene>
<dbReference type="Proteomes" id="UP000807306">
    <property type="component" value="Unassembled WGS sequence"/>
</dbReference>
<evidence type="ECO:0000256" key="1">
    <source>
        <dbReference type="ARBA" id="ARBA00022723"/>
    </source>
</evidence>
<sequence length="421" mass="47733">MAKDYRRRSADVGGLHLATRGHGQGQGWMGGDAAIVQTIYAEMLIDLYTETLNSVNDNSMNLAPAALPVAVKARLIRSLDRWHFEPQQLPDEEVLACTLILFETLFRVEGMAETIPIEMARITEFIHHLRRIYRYENTYHNFEHALDVLQATHCYLKSAGMVPPTAILLEENRLFRPTKEFNGSSLVSCLGLRELFVLYVAAIGHDVGHPGFSNMFMKKANAPLSLVFDHSSALEQMHYQLLLRVMRHHGLGILLDDPKHGYHVRDILRSSVIATDMGVHKDFMARFQRTAEGELGTICQRQTIVCQALLKNADISNPSRPFYVSTQWAKALMQEWTAQANLEQEYEMEPTVMSSSDPLKEVDSQIFFIAHFVRPMLELTVKAIPEMSCYLTHCKTNLKTWGMKKIQILAAREHAAPARPS</sequence>
<comment type="cofactor">
    <cofactor evidence="6">
        <name>a divalent metal cation</name>
        <dbReference type="ChEBI" id="CHEBI:60240"/>
    </cofactor>
    <text evidence="6">Binds 2 divalent metal cations per subunit. Site 1 may preferentially bind zinc ions, while site 2 has a preference for magnesium and/or manganese ions.</text>
</comment>
<dbReference type="PRINTS" id="PR00387">
    <property type="entry name" value="PDIESTERASE1"/>
</dbReference>
<keyword evidence="2 6" id="KW-0378">Hydrolase</keyword>
<feature type="active site" description="Proton donor" evidence="3">
    <location>
        <position position="140"/>
    </location>
</feature>
<evidence type="ECO:0000256" key="6">
    <source>
        <dbReference type="RuleBase" id="RU363067"/>
    </source>
</evidence>
<dbReference type="InterPro" id="IPR002073">
    <property type="entry name" value="PDEase_catalytic_dom"/>
</dbReference>
<dbReference type="InterPro" id="IPR036971">
    <property type="entry name" value="PDEase_catalytic_dom_sf"/>
</dbReference>
<dbReference type="GO" id="GO:0046872">
    <property type="term" value="F:metal ion binding"/>
    <property type="evidence" value="ECO:0007669"/>
    <property type="project" value="UniProtKB-KW"/>
</dbReference>
<dbReference type="AlphaFoldDB" id="A0A9P6JPN4"/>
<dbReference type="InterPro" id="IPR003607">
    <property type="entry name" value="HD/PDEase_dom"/>
</dbReference>
<dbReference type="PROSITE" id="PS00126">
    <property type="entry name" value="PDEASE_I_1"/>
    <property type="match status" value="1"/>
</dbReference>
<dbReference type="Pfam" id="PF00233">
    <property type="entry name" value="PDEase_I"/>
    <property type="match status" value="1"/>
</dbReference>
<evidence type="ECO:0000259" key="7">
    <source>
        <dbReference type="PROSITE" id="PS51845"/>
    </source>
</evidence>
<feature type="binding site" evidence="5">
    <location>
        <position position="144"/>
    </location>
    <ligand>
        <name>Zn(2+)</name>
        <dbReference type="ChEBI" id="CHEBI:29105"/>
        <label>1</label>
    </ligand>
</feature>
<dbReference type="InterPro" id="IPR023088">
    <property type="entry name" value="PDEase"/>
</dbReference>
<comment type="caution">
    <text evidence="8">The sequence shown here is derived from an EMBL/GenBank/DDBJ whole genome shotgun (WGS) entry which is preliminary data.</text>
</comment>
<dbReference type="PROSITE" id="PS51845">
    <property type="entry name" value="PDEASE_I_2"/>
    <property type="match status" value="1"/>
</dbReference>
<comment type="similarity">
    <text evidence="6">Belongs to the cyclic nucleotide phosphodiesterase family.</text>
</comment>
<evidence type="ECO:0000313" key="9">
    <source>
        <dbReference type="Proteomes" id="UP000807306"/>
    </source>
</evidence>
<evidence type="ECO:0000256" key="4">
    <source>
        <dbReference type="PIRSR" id="PIRSR623088-2"/>
    </source>
</evidence>
<dbReference type="GO" id="GO:0007165">
    <property type="term" value="P:signal transduction"/>
    <property type="evidence" value="ECO:0007669"/>
    <property type="project" value="InterPro"/>
</dbReference>
<dbReference type="OrthoDB" id="546632at2759"/>
<dbReference type="SUPFAM" id="SSF109604">
    <property type="entry name" value="HD-domain/PDEase-like"/>
    <property type="match status" value="1"/>
</dbReference>
<dbReference type="EC" id="3.1.4.-" evidence="6"/>
<feature type="binding site" evidence="5">
    <location>
        <position position="206"/>
    </location>
    <ligand>
        <name>Zn(2+)</name>
        <dbReference type="ChEBI" id="CHEBI:29105"/>
        <label>1</label>
    </ligand>
</feature>
<feature type="binding site" evidence="4">
    <location>
        <position position="314"/>
    </location>
    <ligand>
        <name>AMP</name>
        <dbReference type="ChEBI" id="CHEBI:456215"/>
    </ligand>
</feature>
<feature type="binding site" evidence="4">
    <location>
        <begin position="140"/>
        <end position="144"/>
    </location>
    <ligand>
        <name>AMP</name>
        <dbReference type="ChEBI" id="CHEBI:456215"/>
    </ligand>
</feature>
<feature type="binding site" evidence="4">
    <location>
        <position position="365"/>
    </location>
    <ligand>
        <name>AMP</name>
        <dbReference type="ChEBI" id="CHEBI:456215"/>
    </ligand>
</feature>